<accession>A0A5S9WYH3</accession>
<reference evidence="1 2" key="1">
    <citation type="submission" date="2019-12" db="EMBL/GenBank/DDBJ databases">
        <authorList>
            <person name="Jiao W.-B."/>
            <person name="Schneeberger K."/>
        </authorList>
    </citation>
    <scope>NUCLEOTIDE SEQUENCE [LARGE SCALE GENOMIC DNA]</scope>
    <source>
        <strain evidence="2">cv. C24</strain>
    </source>
</reference>
<gene>
    <name evidence="1" type="ORF">C24_LOCUS7736</name>
</gene>
<dbReference type="Proteomes" id="UP000434276">
    <property type="component" value="Unassembled WGS sequence"/>
</dbReference>
<dbReference type="AlphaFoldDB" id="A0A5S9WYH3"/>
<feature type="non-terminal residue" evidence="1">
    <location>
        <position position="1"/>
    </location>
</feature>
<evidence type="ECO:0000313" key="1">
    <source>
        <dbReference type="EMBL" id="CAA0361891.1"/>
    </source>
</evidence>
<sequence>IARTIQGSRGPAFKPVGGRQIKSLEASIPALRDGIQSPDKEFLKGARSQTCLAKGHLKNKCRADSSFPHKVHKAVSFMCLVLRCSPKGKAPFISFQRKNLVFGEHSDPVEAFIVTGFCVVGSILCWQPGVTILGPKSTQLDLKDIILQLR</sequence>
<name>A0A5S9WYH3_ARATH</name>
<dbReference type="OrthoDB" id="10580080at2759"/>
<evidence type="ECO:0000313" key="2">
    <source>
        <dbReference type="Proteomes" id="UP000434276"/>
    </source>
</evidence>
<dbReference type="ExpressionAtlas" id="A0A5S9WYH3">
    <property type="expression patterns" value="baseline"/>
</dbReference>
<protein>
    <submittedName>
        <fullName evidence="1">Uncharacterized protein</fullName>
    </submittedName>
</protein>
<dbReference type="EMBL" id="CACSHJ010000088">
    <property type="protein sequence ID" value="CAA0361891.1"/>
    <property type="molecule type" value="Genomic_DNA"/>
</dbReference>
<organism evidence="1 2">
    <name type="scientific">Arabidopsis thaliana</name>
    <name type="common">Mouse-ear cress</name>
    <dbReference type="NCBI Taxonomy" id="3702"/>
    <lineage>
        <taxon>Eukaryota</taxon>
        <taxon>Viridiplantae</taxon>
        <taxon>Streptophyta</taxon>
        <taxon>Embryophyta</taxon>
        <taxon>Tracheophyta</taxon>
        <taxon>Spermatophyta</taxon>
        <taxon>Magnoliopsida</taxon>
        <taxon>eudicotyledons</taxon>
        <taxon>Gunneridae</taxon>
        <taxon>Pentapetalae</taxon>
        <taxon>rosids</taxon>
        <taxon>malvids</taxon>
        <taxon>Brassicales</taxon>
        <taxon>Brassicaceae</taxon>
        <taxon>Camelineae</taxon>
        <taxon>Arabidopsis</taxon>
    </lineage>
</organism>
<proteinExistence type="predicted"/>